<evidence type="ECO:0000256" key="7">
    <source>
        <dbReference type="ARBA" id="ARBA00022679"/>
    </source>
</evidence>
<dbReference type="GO" id="GO:0005886">
    <property type="term" value="C:plasma membrane"/>
    <property type="evidence" value="ECO:0007669"/>
    <property type="project" value="UniProtKB-SubCell"/>
</dbReference>
<keyword evidence="12 17" id="KW-1133">Transmembrane helix</keyword>
<evidence type="ECO:0000259" key="19">
    <source>
        <dbReference type="Pfam" id="PF13614"/>
    </source>
</evidence>
<keyword evidence="11" id="KW-0067">ATP-binding</keyword>
<accession>A0A4Q0ZB13</accession>
<feature type="transmembrane region" description="Helical" evidence="17">
    <location>
        <begin position="26"/>
        <end position="46"/>
    </location>
</feature>
<dbReference type="Pfam" id="PF02706">
    <property type="entry name" value="Wzz"/>
    <property type="match status" value="1"/>
</dbReference>
<keyword evidence="9" id="KW-0547">Nucleotide-binding</keyword>
<comment type="similarity">
    <text evidence="3">Belongs to the etk/wzc family.</text>
</comment>
<evidence type="ECO:0000256" key="8">
    <source>
        <dbReference type="ARBA" id="ARBA00022692"/>
    </source>
</evidence>
<evidence type="ECO:0000256" key="5">
    <source>
        <dbReference type="ARBA" id="ARBA00022475"/>
    </source>
</evidence>
<dbReference type="InterPro" id="IPR005702">
    <property type="entry name" value="Wzc-like_C"/>
</dbReference>
<dbReference type="InterPro" id="IPR025669">
    <property type="entry name" value="AAA_dom"/>
</dbReference>
<dbReference type="CDD" id="cd05387">
    <property type="entry name" value="BY-kinase"/>
    <property type="match status" value="1"/>
</dbReference>
<dbReference type="AlphaFoldDB" id="A0A4Q0ZB13"/>
<name>A0A4Q0ZB13_9BACT</name>
<keyword evidence="8 17" id="KW-0812">Transmembrane</keyword>
<dbReference type="Pfam" id="PF13807">
    <property type="entry name" value="GNVR"/>
    <property type="match status" value="1"/>
</dbReference>
<dbReference type="EMBL" id="PDJZ01000019">
    <property type="protein sequence ID" value="RXJ82982.1"/>
    <property type="molecule type" value="Genomic_DNA"/>
</dbReference>
<dbReference type="InterPro" id="IPR027417">
    <property type="entry name" value="P-loop_NTPase"/>
</dbReference>
<comment type="caution">
    <text evidence="21">The sequence shown here is derived from an EMBL/GenBank/DDBJ whole genome shotgun (WGS) entry which is preliminary data.</text>
</comment>
<dbReference type="InterPro" id="IPR032807">
    <property type="entry name" value="GNVR"/>
</dbReference>
<keyword evidence="14" id="KW-0829">Tyrosine-protein kinase</keyword>
<keyword evidence="13 17" id="KW-0472">Membrane</keyword>
<organism evidence="21 22">
    <name type="scientific">Arcobacter cloacae</name>
    <dbReference type="NCBI Taxonomy" id="1054034"/>
    <lineage>
        <taxon>Bacteria</taxon>
        <taxon>Pseudomonadati</taxon>
        <taxon>Campylobacterota</taxon>
        <taxon>Epsilonproteobacteria</taxon>
        <taxon>Campylobacterales</taxon>
        <taxon>Arcobacteraceae</taxon>
        <taxon>Arcobacter</taxon>
    </lineage>
</organism>
<comment type="catalytic activity">
    <reaction evidence="15">
        <text>L-tyrosyl-[protein] + ATP = O-phospho-L-tyrosyl-[protein] + ADP + H(+)</text>
        <dbReference type="Rhea" id="RHEA:10596"/>
        <dbReference type="Rhea" id="RHEA-COMP:10136"/>
        <dbReference type="Rhea" id="RHEA-COMP:20101"/>
        <dbReference type="ChEBI" id="CHEBI:15378"/>
        <dbReference type="ChEBI" id="CHEBI:30616"/>
        <dbReference type="ChEBI" id="CHEBI:46858"/>
        <dbReference type="ChEBI" id="CHEBI:61978"/>
        <dbReference type="ChEBI" id="CHEBI:456216"/>
        <dbReference type="EC" id="2.7.10.2"/>
    </reaction>
</comment>
<keyword evidence="7" id="KW-0808">Transferase</keyword>
<gene>
    <name evidence="21" type="ORF">CRU90_11880</name>
</gene>
<evidence type="ECO:0000256" key="12">
    <source>
        <dbReference type="ARBA" id="ARBA00022989"/>
    </source>
</evidence>
<feature type="coiled-coil region" evidence="16">
    <location>
        <begin position="415"/>
        <end position="442"/>
    </location>
</feature>
<reference evidence="21 22" key="1">
    <citation type="submission" date="2017-10" db="EMBL/GenBank/DDBJ databases">
        <title>Genomics of the genus Arcobacter.</title>
        <authorList>
            <person name="Perez-Cataluna A."/>
            <person name="Figueras M.J."/>
        </authorList>
    </citation>
    <scope>NUCLEOTIDE SEQUENCE [LARGE SCALE GENOMIC DNA]</scope>
    <source>
        <strain evidence="21 22">F26</strain>
    </source>
</reference>
<evidence type="ECO:0000256" key="17">
    <source>
        <dbReference type="SAM" id="Phobius"/>
    </source>
</evidence>
<evidence type="ECO:0000256" key="2">
    <source>
        <dbReference type="ARBA" id="ARBA00007316"/>
    </source>
</evidence>
<dbReference type="OrthoDB" id="9812433at2"/>
<keyword evidence="10" id="KW-0418">Kinase</keyword>
<comment type="similarity">
    <text evidence="2">Belongs to the CpsD/CapB family.</text>
</comment>
<keyword evidence="16" id="KW-0175">Coiled coil</keyword>
<evidence type="ECO:0000256" key="14">
    <source>
        <dbReference type="ARBA" id="ARBA00023137"/>
    </source>
</evidence>
<dbReference type="PANTHER" id="PTHR32309">
    <property type="entry name" value="TYROSINE-PROTEIN KINASE"/>
    <property type="match status" value="1"/>
</dbReference>
<feature type="domain" description="Tyrosine-protein kinase G-rich" evidence="20">
    <location>
        <begin position="450"/>
        <end position="528"/>
    </location>
</feature>
<dbReference type="RefSeq" id="WP_128987489.1">
    <property type="nucleotide sequence ID" value="NZ_PDJZ01000019.1"/>
</dbReference>
<comment type="subcellular location">
    <subcellularLocation>
        <location evidence="1">Cell inner membrane</location>
        <topology evidence="1">Multi-pass membrane protein</topology>
    </subcellularLocation>
</comment>
<keyword evidence="5" id="KW-1003">Cell membrane</keyword>
<evidence type="ECO:0000256" key="1">
    <source>
        <dbReference type="ARBA" id="ARBA00004429"/>
    </source>
</evidence>
<dbReference type="GO" id="GO:0005524">
    <property type="term" value="F:ATP binding"/>
    <property type="evidence" value="ECO:0007669"/>
    <property type="project" value="UniProtKB-KW"/>
</dbReference>
<evidence type="ECO:0000256" key="9">
    <source>
        <dbReference type="ARBA" id="ARBA00022741"/>
    </source>
</evidence>
<evidence type="ECO:0000313" key="22">
    <source>
        <dbReference type="Proteomes" id="UP000290870"/>
    </source>
</evidence>
<evidence type="ECO:0000256" key="15">
    <source>
        <dbReference type="ARBA" id="ARBA00051245"/>
    </source>
</evidence>
<proteinExistence type="inferred from homology"/>
<evidence type="ECO:0000259" key="18">
    <source>
        <dbReference type="Pfam" id="PF02706"/>
    </source>
</evidence>
<dbReference type="PANTHER" id="PTHR32309:SF13">
    <property type="entry name" value="FERRIC ENTEROBACTIN TRANSPORT PROTEIN FEPE"/>
    <property type="match status" value="1"/>
</dbReference>
<evidence type="ECO:0000256" key="3">
    <source>
        <dbReference type="ARBA" id="ARBA00008883"/>
    </source>
</evidence>
<evidence type="ECO:0000313" key="21">
    <source>
        <dbReference type="EMBL" id="RXJ82982.1"/>
    </source>
</evidence>
<dbReference type="GO" id="GO:0042802">
    <property type="term" value="F:identical protein binding"/>
    <property type="evidence" value="ECO:0007669"/>
    <property type="project" value="UniProtKB-ARBA"/>
</dbReference>
<evidence type="ECO:0000256" key="11">
    <source>
        <dbReference type="ARBA" id="ARBA00022840"/>
    </source>
</evidence>
<evidence type="ECO:0000256" key="13">
    <source>
        <dbReference type="ARBA" id="ARBA00023136"/>
    </source>
</evidence>
<protein>
    <recommendedName>
        <fullName evidence="4">non-specific protein-tyrosine kinase</fullName>
        <ecNumber evidence="4">2.7.10.2</ecNumber>
    </recommendedName>
</protein>
<evidence type="ECO:0000256" key="4">
    <source>
        <dbReference type="ARBA" id="ARBA00011903"/>
    </source>
</evidence>
<dbReference type="InterPro" id="IPR003856">
    <property type="entry name" value="LPS_length_determ_N"/>
</dbReference>
<dbReference type="NCBIfam" id="TIGR01007">
    <property type="entry name" value="eps_fam"/>
    <property type="match status" value="1"/>
</dbReference>
<dbReference type="EC" id="2.7.10.2" evidence="4"/>
<dbReference type="Pfam" id="PF13614">
    <property type="entry name" value="AAA_31"/>
    <property type="match status" value="1"/>
</dbReference>
<dbReference type="Proteomes" id="UP000290870">
    <property type="component" value="Unassembled WGS sequence"/>
</dbReference>
<sequence length="784" mass="89295">MMQTSNNQISNDEIDLKDLFKTIMKYKYIIAIIAMIFSILSAIFAYTKPSIYSSFATIELQEDSNRWSPDDALKKAFTGGSVNVENQIEILKSKSLADRAAKNLSLGTRYFTVKNYRVREYYQNSPFIVIDKVLDDTIYGTKFNLIPIDEDSFRLEIKPISKFSKRGILALLGVQPFEDYELISYDQVHKYNEDIVSQWFTLNITKLSPLENEEYSFSFVHPSSLSNYFADLSVSQVSELSSILRVSINDTVSLRAKDLLNSLFKAYLEQEIERKSEVANLSLDFIDNQLEEINAKLKVSESDLESYKESNDVIILSDKAKTVSSQLVEYESKIQELDIEENIMKNLFQYISNNQNLAGLSVGSITFADPALTILIKSLHEQASQKETLLLDYTELHPDVVKLNQTISTLRRQIIASLKNNLKQLEQRKKSLNDLIFKFKKSLETLPKQERELTRLTRHFSVNEKVYSYLLEKRAETAILRSSTISNARVLDEALNYPIPVKPKRVLIVLVGLILGIIVGLAYAFLREFFNNTIKNTEEIEKFSSIPIYGVIPFNKSKKTTNIFLEAFKSIRTNLQFLPQNESSRVISVTSSVSGEGKTTIVAKLSEVIAQTQKKTIVLDLDLRKASVHKEFNLPNNVGMSNYLTGQNSLEEVIKKSENEFVDIITTGPLPPNPSELILTEKMKNLLEELKKSYDYVIIDTPPVGLVTDALILMNYSDITFTIVRASYTRKEFIKNLDRLAKEHSHNHVGMILNGVEIGDKYGYGYGVSYGYGYGNGKYYKNRT</sequence>
<evidence type="ECO:0000256" key="16">
    <source>
        <dbReference type="SAM" id="Coils"/>
    </source>
</evidence>
<feature type="transmembrane region" description="Helical" evidence="17">
    <location>
        <begin position="506"/>
        <end position="526"/>
    </location>
</feature>
<dbReference type="SUPFAM" id="SSF52540">
    <property type="entry name" value="P-loop containing nucleoside triphosphate hydrolases"/>
    <property type="match status" value="1"/>
</dbReference>
<feature type="coiled-coil region" evidence="16">
    <location>
        <begin position="283"/>
        <end position="340"/>
    </location>
</feature>
<dbReference type="Gene3D" id="3.40.50.300">
    <property type="entry name" value="P-loop containing nucleotide triphosphate hydrolases"/>
    <property type="match status" value="1"/>
</dbReference>
<dbReference type="GO" id="GO:0004715">
    <property type="term" value="F:non-membrane spanning protein tyrosine kinase activity"/>
    <property type="evidence" value="ECO:0007669"/>
    <property type="project" value="UniProtKB-EC"/>
</dbReference>
<evidence type="ECO:0000256" key="10">
    <source>
        <dbReference type="ARBA" id="ARBA00022777"/>
    </source>
</evidence>
<evidence type="ECO:0000259" key="20">
    <source>
        <dbReference type="Pfam" id="PF13807"/>
    </source>
</evidence>
<feature type="domain" description="Polysaccharide chain length determinant N-terminal" evidence="18">
    <location>
        <begin position="12"/>
        <end position="104"/>
    </location>
</feature>
<feature type="domain" description="AAA" evidence="19">
    <location>
        <begin position="585"/>
        <end position="717"/>
    </location>
</feature>
<evidence type="ECO:0000256" key="6">
    <source>
        <dbReference type="ARBA" id="ARBA00022519"/>
    </source>
</evidence>
<dbReference type="FunFam" id="3.40.50.300:FF:000527">
    <property type="entry name" value="Tyrosine-protein kinase etk"/>
    <property type="match status" value="1"/>
</dbReference>
<dbReference type="InterPro" id="IPR050445">
    <property type="entry name" value="Bact_polysacc_biosynth/exp"/>
</dbReference>
<keyword evidence="6" id="KW-0997">Cell inner membrane</keyword>